<comment type="caution">
    <text evidence="1">The sequence shown here is derived from an EMBL/GenBank/DDBJ whole genome shotgun (WGS) entry which is preliminary data.</text>
</comment>
<proteinExistence type="predicted"/>
<gene>
    <name evidence="1" type="ORF">RRG08_028754</name>
</gene>
<evidence type="ECO:0000313" key="2">
    <source>
        <dbReference type="Proteomes" id="UP001283361"/>
    </source>
</evidence>
<dbReference type="Proteomes" id="UP001283361">
    <property type="component" value="Unassembled WGS sequence"/>
</dbReference>
<accession>A0AAE0ZMZ6</accession>
<name>A0AAE0ZMZ6_9GAST</name>
<sequence length="72" mass="8554">MLTTYLTVPGDVQWSPAMYKRQYRRSQYEYCFLLDRLEEGRVSGLSVPLGLDTDFHVDPYKRRSKPVVLTFY</sequence>
<evidence type="ECO:0000313" key="1">
    <source>
        <dbReference type="EMBL" id="KAK3771846.1"/>
    </source>
</evidence>
<organism evidence="1 2">
    <name type="scientific">Elysia crispata</name>
    <name type="common">lettuce slug</name>
    <dbReference type="NCBI Taxonomy" id="231223"/>
    <lineage>
        <taxon>Eukaryota</taxon>
        <taxon>Metazoa</taxon>
        <taxon>Spiralia</taxon>
        <taxon>Lophotrochozoa</taxon>
        <taxon>Mollusca</taxon>
        <taxon>Gastropoda</taxon>
        <taxon>Heterobranchia</taxon>
        <taxon>Euthyneura</taxon>
        <taxon>Panpulmonata</taxon>
        <taxon>Sacoglossa</taxon>
        <taxon>Placobranchoidea</taxon>
        <taxon>Plakobranchidae</taxon>
        <taxon>Elysia</taxon>
    </lineage>
</organism>
<keyword evidence="2" id="KW-1185">Reference proteome</keyword>
<protein>
    <submittedName>
        <fullName evidence="1">Uncharacterized protein</fullName>
    </submittedName>
</protein>
<reference evidence="1" key="1">
    <citation type="journal article" date="2023" name="G3 (Bethesda)">
        <title>A reference genome for the long-term kleptoplast-retaining sea slug Elysia crispata morphotype clarki.</title>
        <authorList>
            <person name="Eastman K.E."/>
            <person name="Pendleton A.L."/>
            <person name="Shaikh M.A."/>
            <person name="Suttiyut T."/>
            <person name="Ogas R."/>
            <person name="Tomko P."/>
            <person name="Gavelis G."/>
            <person name="Widhalm J.R."/>
            <person name="Wisecaver J.H."/>
        </authorList>
    </citation>
    <scope>NUCLEOTIDE SEQUENCE</scope>
    <source>
        <strain evidence="1">ECLA1</strain>
    </source>
</reference>
<dbReference type="AlphaFoldDB" id="A0AAE0ZMZ6"/>
<dbReference type="EMBL" id="JAWDGP010003672">
    <property type="protein sequence ID" value="KAK3771846.1"/>
    <property type="molecule type" value="Genomic_DNA"/>
</dbReference>